<name>A0ABS2HDM3_9VIBR</name>
<gene>
    <name evidence="2" type="ORF">JQC93_04690</name>
</gene>
<proteinExistence type="predicted"/>
<dbReference type="EMBL" id="JAFEUM010000001">
    <property type="protein sequence ID" value="MBM7035698.1"/>
    <property type="molecule type" value="Genomic_DNA"/>
</dbReference>
<dbReference type="Proteomes" id="UP000809621">
    <property type="component" value="Unassembled WGS sequence"/>
</dbReference>
<feature type="chain" id="PRO_5045442510" evidence="1">
    <location>
        <begin position="22"/>
        <end position="290"/>
    </location>
</feature>
<protein>
    <submittedName>
        <fullName evidence="2">DUF2861 family protein</fullName>
    </submittedName>
</protein>
<dbReference type="Pfam" id="PF11060">
    <property type="entry name" value="DUF2861"/>
    <property type="match status" value="1"/>
</dbReference>
<evidence type="ECO:0000313" key="3">
    <source>
        <dbReference type="Proteomes" id="UP000809621"/>
    </source>
</evidence>
<evidence type="ECO:0000313" key="2">
    <source>
        <dbReference type="EMBL" id="MBM7035698.1"/>
    </source>
</evidence>
<sequence>MKRWTVLAATLLATLPVASQANWFSNSSALTLAHQALLEDDLGAMFDALITSWQQEPLDANYRQHVNDLLETSLQVDCGKSISSRSYPEWIRTVKVTQSSLERPGRVSYSLDLDIESDVTITDAQIIDWPENAISKETKQNLILDSESGAYRFNKNFILNQRLKPGLYRLNLTTESEQKWSDWLIIYDELRDHEVRWSSKETWKVVKNELLNTHCPIPIQQVKLLDYVDGEYETVYDKSYEGNYSENIKSLQTSADRYVLQVSISHFRYQGLIRYVDQQILSKTVDFADE</sequence>
<keyword evidence="1" id="KW-0732">Signal</keyword>
<dbReference type="RefSeq" id="WP_205157278.1">
    <property type="nucleotide sequence ID" value="NZ_JAFEUM010000001.1"/>
</dbReference>
<dbReference type="InterPro" id="IPR021290">
    <property type="entry name" value="DUF2861"/>
</dbReference>
<evidence type="ECO:0000256" key="1">
    <source>
        <dbReference type="SAM" id="SignalP"/>
    </source>
</evidence>
<comment type="caution">
    <text evidence="2">The sequence shown here is derived from an EMBL/GenBank/DDBJ whole genome shotgun (WGS) entry which is preliminary data.</text>
</comment>
<keyword evidence="3" id="KW-1185">Reference proteome</keyword>
<feature type="signal peptide" evidence="1">
    <location>
        <begin position="1"/>
        <end position="21"/>
    </location>
</feature>
<organism evidence="2 3">
    <name type="scientific">Vibrio ulleungensis</name>
    <dbReference type="NCBI Taxonomy" id="2807619"/>
    <lineage>
        <taxon>Bacteria</taxon>
        <taxon>Pseudomonadati</taxon>
        <taxon>Pseudomonadota</taxon>
        <taxon>Gammaproteobacteria</taxon>
        <taxon>Vibrionales</taxon>
        <taxon>Vibrionaceae</taxon>
        <taxon>Vibrio</taxon>
    </lineage>
</organism>
<accession>A0ABS2HDM3</accession>
<reference evidence="2 3" key="1">
    <citation type="submission" date="2021-02" db="EMBL/GenBank/DDBJ databases">
        <authorList>
            <person name="Park J.-S."/>
        </authorList>
    </citation>
    <scope>NUCLEOTIDE SEQUENCE [LARGE SCALE GENOMIC DNA]</scope>
    <source>
        <strain evidence="2 3">188UL20-2</strain>
    </source>
</reference>